<accession>A0ABN1IT90</accession>
<dbReference type="RefSeq" id="WP_343767433.1">
    <property type="nucleotide sequence ID" value="NZ_BAAACF010000001.1"/>
</dbReference>
<dbReference type="InterPro" id="IPR036908">
    <property type="entry name" value="RlpA-like_sf"/>
</dbReference>
<organism evidence="4 5">
    <name type="scientific">Clostridium malenominatum</name>
    <dbReference type="NCBI Taxonomy" id="1539"/>
    <lineage>
        <taxon>Bacteria</taxon>
        <taxon>Bacillati</taxon>
        <taxon>Bacillota</taxon>
        <taxon>Clostridia</taxon>
        <taxon>Eubacteriales</taxon>
        <taxon>Clostridiaceae</taxon>
        <taxon>Clostridium</taxon>
    </lineage>
</organism>
<dbReference type="SMART" id="SM01208">
    <property type="entry name" value="G5"/>
    <property type="match status" value="1"/>
</dbReference>
<feature type="transmembrane region" description="Helical" evidence="2">
    <location>
        <begin position="7"/>
        <end position="26"/>
    </location>
</feature>
<dbReference type="Pfam" id="PF03990">
    <property type="entry name" value="DUF348"/>
    <property type="match status" value="2"/>
</dbReference>
<dbReference type="EMBL" id="BAAACF010000001">
    <property type="protein sequence ID" value="GAA0720859.1"/>
    <property type="molecule type" value="Genomic_DNA"/>
</dbReference>
<evidence type="ECO:0000313" key="4">
    <source>
        <dbReference type="EMBL" id="GAA0720859.1"/>
    </source>
</evidence>
<dbReference type="SUPFAM" id="SSF50685">
    <property type="entry name" value="Barwin-like endoglucanases"/>
    <property type="match status" value="1"/>
</dbReference>
<feature type="domain" description="G5" evidence="3">
    <location>
        <begin position="138"/>
        <end position="218"/>
    </location>
</feature>
<name>A0ABN1IT90_9CLOT</name>
<dbReference type="PANTHER" id="PTHR39160">
    <property type="entry name" value="CELL WALL-BINDING PROTEIN YOCH"/>
    <property type="match status" value="1"/>
</dbReference>
<dbReference type="CDD" id="cd22786">
    <property type="entry name" value="DPBB_YuiC-like"/>
    <property type="match status" value="1"/>
</dbReference>
<dbReference type="Pfam" id="PF07501">
    <property type="entry name" value="G5"/>
    <property type="match status" value="1"/>
</dbReference>
<comment type="caution">
    <text evidence="4">The sequence shown here is derived from an EMBL/GenBank/DDBJ whole genome shotgun (WGS) entry which is preliminary data.</text>
</comment>
<evidence type="ECO:0000256" key="2">
    <source>
        <dbReference type="SAM" id="Phobius"/>
    </source>
</evidence>
<proteinExistence type="predicted"/>
<dbReference type="Proteomes" id="UP001500339">
    <property type="component" value="Unassembled WGS sequence"/>
</dbReference>
<evidence type="ECO:0000259" key="3">
    <source>
        <dbReference type="PROSITE" id="PS51109"/>
    </source>
</evidence>
<dbReference type="PROSITE" id="PS51109">
    <property type="entry name" value="G5"/>
    <property type="match status" value="1"/>
</dbReference>
<protein>
    <submittedName>
        <fullName evidence="4">3D domain-containing protein</fullName>
    </submittedName>
</protein>
<dbReference type="PANTHER" id="PTHR39160:SF4">
    <property type="entry name" value="RESUSCITATION-PROMOTING FACTOR RPFB"/>
    <property type="match status" value="1"/>
</dbReference>
<gene>
    <name evidence="4" type="ORF">GCM10008905_10510</name>
</gene>
<dbReference type="InterPro" id="IPR010611">
    <property type="entry name" value="3D_dom"/>
</dbReference>
<keyword evidence="2" id="KW-0472">Membrane</keyword>
<dbReference type="InterPro" id="IPR011098">
    <property type="entry name" value="G5_dom"/>
</dbReference>
<keyword evidence="2" id="KW-1133">Transmembrane helix</keyword>
<keyword evidence="5" id="KW-1185">Reference proteome</keyword>
<dbReference type="Gene3D" id="2.40.40.10">
    <property type="entry name" value="RlpA-like domain"/>
    <property type="match status" value="1"/>
</dbReference>
<evidence type="ECO:0000313" key="5">
    <source>
        <dbReference type="Proteomes" id="UP001500339"/>
    </source>
</evidence>
<dbReference type="InterPro" id="IPR051933">
    <property type="entry name" value="Resuscitation_pf_RpfB"/>
</dbReference>
<keyword evidence="2" id="KW-0812">Transmembrane</keyword>
<dbReference type="InterPro" id="IPR007137">
    <property type="entry name" value="DUF348"/>
</dbReference>
<reference evidence="4 5" key="1">
    <citation type="journal article" date="2019" name="Int. J. Syst. Evol. Microbiol.">
        <title>The Global Catalogue of Microorganisms (GCM) 10K type strain sequencing project: providing services to taxonomists for standard genome sequencing and annotation.</title>
        <authorList>
            <consortium name="The Broad Institute Genomics Platform"/>
            <consortium name="The Broad Institute Genome Sequencing Center for Infectious Disease"/>
            <person name="Wu L."/>
            <person name="Ma J."/>
        </authorList>
    </citation>
    <scope>NUCLEOTIDE SEQUENCE [LARGE SCALE GENOMIC DNA]</scope>
    <source>
        <strain evidence="4 5">JCM 1405</strain>
    </source>
</reference>
<keyword evidence="1" id="KW-0732">Signal</keyword>
<sequence length="327" mass="36277">MKKERSLAKLIIIATIFISLIFVYSAKKDITVTVDGEEKKFTTYQTTLGKALKSANIELHEKDKINKDLNSKIAKNESIAIKRAVDVKITMYDEDFTVKSAEDNVNDMLNAEKITFRPEDKILPSLSSELSEGMEVEIIKVEKKLTTESAPIQFKTITQKDDNLLKSKTKVLQEGQTGQKEVTLETIYENGAEVSKKVIKEIVTKKPRDKIVAQGTLQTLSASRGDINGSSQVLKVKATAYWAVYGVGSTYTASGKKAVRNPEGYSTIAVDPRVIPMGTKMYVEGYGYAIAADTGSAVKGKFIDVFFNTYKEACNWGVKYVNVHILK</sequence>
<dbReference type="Pfam" id="PF06725">
    <property type="entry name" value="3D"/>
    <property type="match status" value="1"/>
</dbReference>
<dbReference type="Gene3D" id="2.20.230.10">
    <property type="entry name" value="Resuscitation-promoting factor rpfb"/>
    <property type="match status" value="1"/>
</dbReference>
<evidence type="ECO:0000256" key="1">
    <source>
        <dbReference type="ARBA" id="ARBA00022729"/>
    </source>
</evidence>